<comment type="subcellular location">
    <subcellularLocation>
        <location evidence="1">Cell outer membrane</location>
        <topology evidence="1">Multi-pass membrane protein</topology>
    </subcellularLocation>
</comment>
<evidence type="ECO:0000256" key="8">
    <source>
        <dbReference type="SAM" id="SignalP"/>
    </source>
</evidence>
<name>A0A1H5UPX8_9BACT</name>
<dbReference type="InterPro" id="IPR057601">
    <property type="entry name" value="Oar-like_b-barrel"/>
</dbReference>
<reference evidence="10 11" key="1">
    <citation type="submission" date="2016-10" db="EMBL/GenBank/DDBJ databases">
        <authorList>
            <person name="de Groot N.N."/>
        </authorList>
    </citation>
    <scope>NUCLEOTIDE SEQUENCE [LARGE SCALE GENOMIC DNA]</scope>
    <source>
        <strain evidence="10 11">DSM 22489</strain>
    </source>
</reference>
<evidence type="ECO:0000256" key="6">
    <source>
        <dbReference type="ARBA" id="ARBA00023237"/>
    </source>
</evidence>
<evidence type="ECO:0000259" key="9">
    <source>
        <dbReference type="Pfam" id="PF25183"/>
    </source>
</evidence>
<dbReference type="EMBL" id="FNVA01000001">
    <property type="protein sequence ID" value="SEF77109.1"/>
    <property type="molecule type" value="Genomic_DNA"/>
</dbReference>
<keyword evidence="10" id="KW-0675">Receptor</keyword>
<evidence type="ECO:0000313" key="10">
    <source>
        <dbReference type="EMBL" id="SEF77109.1"/>
    </source>
</evidence>
<evidence type="ECO:0000256" key="3">
    <source>
        <dbReference type="ARBA" id="ARBA00022452"/>
    </source>
</evidence>
<dbReference type="PANTHER" id="PTHR30069:SF46">
    <property type="entry name" value="OAR PROTEIN"/>
    <property type="match status" value="1"/>
</dbReference>
<evidence type="ECO:0000313" key="11">
    <source>
        <dbReference type="Proteomes" id="UP000236728"/>
    </source>
</evidence>
<dbReference type="GO" id="GO:0009279">
    <property type="term" value="C:cell outer membrane"/>
    <property type="evidence" value="ECO:0007669"/>
    <property type="project" value="UniProtKB-SubCell"/>
</dbReference>
<dbReference type="Gene3D" id="2.60.40.1120">
    <property type="entry name" value="Carboxypeptidase-like, regulatory domain"/>
    <property type="match status" value="1"/>
</dbReference>
<proteinExistence type="predicted"/>
<dbReference type="Gene3D" id="2.170.130.10">
    <property type="entry name" value="TonB-dependent receptor, plug domain"/>
    <property type="match status" value="1"/>
</dbReference>
<evidence type="ECO:0000256" key="4">
    <source>
        <dbReference type="ARBA" id="ARBA00022692"/>
    </source>
</evidence>
<dbReference type="AlphaFoldDB" id="A0A1H5UPX8"/>
<dbReference type="Pfam" id="PF25183">
    <property type="entry name" value="OMP_b-brl_4"/>
    <property type="match status" value="1"/>
</dbReference>
<dbReference type="InterPro" id="IPR036942">
    <property type="entry name" value="Beta-barrel_TonB_sf"/>
</dbReference>
<keyword evidence="4" id="KW-0812">Transmembrane</keyword>
<evidence type="ECO:0000256" key="5">
    <source>
        <dbReference type="ARBA" id="ARBA00023136"/>
    </source>
</evidence>
<dbReference type="Proteomes" id="UP000236728">
    <property type="component" value="Unassembled WGS sequence"/>
</dbReference>
<protein>
    <submittedName>
        <fullName evidence="10">TonB-dependent Receptor Plug Domain</fullName>
    </submittedName>
</protein>
<gene>
    <name evidence="10" type="ORF">SAMN05421819_1130</name>
</gene>
<evidence type="ECO:0000256" key="1">
    <source>
        <dbReference type="ARBA" id="ARBA00004571"/>
    </source>
</evidence>
<dbReference type="InterPro" id="IPR037066">
    <property type="entry name" value="Plug_dom_sf"/>
</dbReference>
<feature type="region of interest" description="Disordered" evidence="7">
    <location>
        <begin position="167"/>
        <end position="188"/>
    </location>
</feature>
<dbReference type="GO" id="GO:0044718">
    <property type="term" value="P:siderophore transmembrane transport"/>
    <property type="evidence" value="ECO:0007669"/>
    <property type="project" value="TreeGrafter"/>
</dbReference>
<keyword evidence="6" id="KW-0998">Cell outer membrane</keyword>
<dbReference type="InterPro" id="IPR008969">
    <property type="entry name" value="CarboxyPept-like_regulatory"/>
</dbReference>
<accession>A0A1H5UPX8</accession>
<dbReference type="InterPro" id="IPR039426">
    <property type="entry name" value="TonB-dep_rcpt-like"/>
</dbReference>
<feature type="chain" id="PRO_5009286390" evidence="8">
    <location>
        <begin position="25"/>
        <end position="1203"/>
    </location>
</feature>
<dbReference type="SUPFAM" id="SSF56935">
    <property type="entry name" value="Porins"/>
    <property type="match status" value="1"/>
</dbReference>
<keyword evidence="5" id="KW-0472">Membrane</keyword>
<keyword evidence="11" id="KW-1185">Reference proteome</keyword>
<evidence type="ECO:0000256" key="7">
    <source>
        <dbReference type="SAM" id="MobiDB-lite"/>
    </source>
</evidence>
<keyword evidence="3" id="KW-1134">Transmembrane beta strand</keyword>
<dbReference type="Pfam" id="PF13620">
    <property type="entry name" value="CarboxypepD_reg"/>
    <property type="match status" value="1"/>
</dbReference>
<sequence>MRSRSLVYILWTCVLVLFTSALHAQTVTADITGTVTDSAGAVIVGATVTATNEGNGISTTVSTNGAGLYSLRFLQVGSYRVTIDAPRFGKQVVEPVLLEVAQVAKINAILKPGSEETVVDVSAGSAQLLNTENGMISSTISETLINDLPINGHNFQELTQLMPGSTVADGNQWNGAGQSSPNNSGERTQSFATLPNINGNRAYTTNYTLDGISIVDSGANLSNGFGAPTYSIAPEAVQEVTLISNVPPAEYGDGAAQMALVTKSGTNKYHGGLSAYLQNYLMDANLFQNKRVLPGTAFVQRTHYTQSIYNAALGGPVPLLKDKLFFFADMEVYVKPSAGQSTLNVPLNAWRGNTTACSSCGTADSTVSPLAGYAYFGSAVSQLYDSQNGFAPFNQTVGSTTYQNLVPIRNPVAKYLFANSGLLPLPNRTASTAPITSNYLGYTKGLTRNNQGDIRTDWTPTSKDRLSARWSQGEAYDFTSQLIDPISFPTNSDFPFKQLAINYVRTINSNLVNEARIGFTRLHYNQYAETTAASSAFQNGEALVGIPWNNVVAGFSAQSFTQSTNSTGTSTLGTSGSYNLALDNHFTYGDDLTWQHGLHVSKFGVQLYRVQNNLYLNGSGGLLGNFNYNGSFTGNPGGGQSVGYDFADFLLDYSQSYSVTSTNGDYGLRQYRFAAFAQDSFRIRPDLTLNYGVRWEYDQPMYEVHNKMSNISPTSGALLLAGQNGNSRALYNPTYSEFSPRVSFAWNPSYWQQKFVLRGGFGITNYMDYNLIGRNHLLNVPYHLSIAATATTPTATSGGSPFLVTNGFGTSNASATGYSFVSWDKTLKPMFEPQYSLVAEYAITPKSKVTVAYVGNVANHLADQRNINQETLVNTAASAPFNSVTINTGTNTVAIGTSAVIKYESEAVSNFNAGEVTYRLIPTRGLEFQLNYTYSHAMGDTSGIVAINDNNISGGYPQNSYCLSCEYGPNGSDSRHMLSSSWDYALPFGHGKQFATNVPVWLDEVIGGWKVSGSAVLFSGQPNTITATSSAGIGSAGSLRANHYRHMKVVNPKYGLYVTSAGVDASIASPNTFVIAGAWGTDPSATNSGNQGTGTCGQAGHDDGICAYGQPAAGVTGQAPIFGTASVGSERAPGFRQVDASVQKEWKLYHEHILQFLAEAYNVGNIVSYNNQGRTVNGGSTWGYVQSTRSEPRQLELELKYKF</sequence>
<dbReference type="Gene3D" id="2.40.170.20">
    <property type="entry name" value="TonB-dependent receptor, beta-barrel domain"/>
    <property type="match status" value="1"/>
</dbReference>
<dbReference type="PANTHER" id="PTHR30069">
    <property type="entry name" value="TONB-DEPENDENT OUTER MEMBRANE RECEPTOR"/>
    <property type="match status" value="1"/>
</dbReference>
<evidence type="ECO:0000256" key="2">
    <source>
        <dbReference type="ARBA" id="ARBA00022448"/>
    </source>
</evidence>
<feature type="domain" description="TonB-dependent transporter Oar-like beta-barrel" evidence="9">
    <location>
        <begin position="261"/>
        <end position="1195"/>
    </location>
</feature>
<keyword evidence="2" id="KW-0813">Transport</keyword>
<dbReference type="SUPFAM" id="SSF49464">
    <property type="entry name" value="Carboxypeptidase regulatory domain-like"/>
    <property type="match status" value="1"/>
</dbReference>
<feature type="signal peptide" evidence="8">
    <location>
        <begin position="1"/>
        <end position="24"/>
    </location>
</feature>
<organism evidence="10 11">
    <name type="scientific">Bryocella elongata</name>
    <dbReference type="NCBI Taxonomy" id="863522"/>
    <lineage>
        <taxon>Bacteria</taxon>
        <taxon>Pseudomonadati</taxon>
        <taxon>Acidobacteriota</taxon>
        <taxon>Terriglobia</taxon>
        <taxon>Terriglobales</taxon>
        <taxon>Acidobacteriaceae</taxon>
        <taxon>Bryocella</taxon>
    </lineage>
</organism>
<keyword evidence="8" id="KW-0732">Signal</keyword>
<dbReference type="GO" id="GO:0015344">
    <property type="term" value="F:siderophore uptake transmembrane transporter activity"/>
    <property type="evidence" value="ECO:0007669"/>
    <property type="project" value="TreeGrafter"/>
</dbReference>